<dbReference type="InterPro" id="IPR006680">
    <property type="entry name" value="Amidohydro-rel"/>
</dbReference>
<dbReference type="GO" id="GO:0046872">
    <property type="term" value="F:metal ion binding"/>
    <property type="evidence" value="ECO:0007669"/>
    <property type="project" value="UniProtKB-KW"/>
</dbReference>
<dbReference type="PANTHER" id="PTHR43794:SF11">
    <property type="entry name" value="AMIDOHYDROLASE-RELATED DOMAIN-CONTAINING PROTEIN"/>
    <property type="match status" value="1"/>
</dbReference>
<proteinExistence type="predicted"/>
<dbReference type="AlphaFoldDB" id="A0A0M4D112"/>
<reference evidence="6 7" key="1">
    <citation type="submission" date="2015-07" db="EMBL/GenBank/DDBJ databases">
        <title>Isolation and Genomic Characterization of a Novel Halophilic Metal-Reducing Deltaproteobacterium from the Deep Subsurface.</title>
        <authorList>
            <person name="Badalamenti J.P."/>
            <person name="Summers Z.M."/>
            <person name="Gralnick J.A."/>
            <person name="Bond D.R."/>
        </authorList>
    </citation>
    <scope>NUCLEOTIDE SEQUENCE [LARGE SCALE GENOMIC DNA]</scope>
    <source>
        <strain evidence="6 7">WTL</strain>
    </source>
</reference>
<evidence type="ECO:0000313" key="7">
    <source>
        <dbReference type="Proteomes" id="UP000057158"/>
    </source>
</evidence>
<evidence type="ECO:0000259" key="5">
    <source>
        <dbReference type="Pfam" id="PF22039"/>
    </source>
</evidence>
<evidence type="ECO:0000256" key="3">
    <source>
        <dbReference type="ARBA" id="ARBA00022833"/>
    </source>
</evidence>
<keyword evidence="7" id="KW-1185">Reference proteome</keyword>
<evidence type="ECO:0000256" key="2">
    <source>
        <dbReference type="ARBA" id="ARBA00022801"/>
    </source>
</evidence>
<feature type="domain" description="Aminodeoxyfutalosine deaminase/Imidazolonepropionase-like composite" evidence="5">
    <location>
        <begin position="20"/>
        <end position="45"/>
    </location>
</feature>
<dbReference type="Gene3D" id="3.20.20.140">
    <property type="entry name" value="Metal-dependent hydrolases"/>
    <property type="match status" value="1"/>
</dbReference>
<dbReference type="RefSeq" id="WP_053550485.1">
    <property type="nucleotide sequence ID" value="NZ_CP010802.1"/>
</dbReference>
<gene>
    <name evidence="6" type="ORF">DSOUD_1592</name>
</gene>
<dbReference type="InterPro" id="IPR054418">
    <property type="entry name" value="MQNX/HUTI_composite_N"/>
</dbReference>
<dbReference type="EMBL" id="CP010802">
    <property type="protein sequence ID" value="ALC16371.1"/>
    <property type="molecule type" value="Genomic_DNA"/>
</dbReference>
<organism evidence="6 7">
    <name type="scientific">Desulfuromonas soudanensis</name>
    <dbReference type="NCBI Taxonomy" id="1603606"/>
    <lineage>
        <taxon>Bacteria</taxon>
        <taxon>Pseudomonadati</taxon>
        <taxon>Thermodesulfobacteriota</taxon>
        <taxon>Desulfuromonadia</taxon>
        <taxon>Desulfuromonadales</taxon>
        <taxon>Desulfuromonadaceae</taxon>
        <taxon>Desulfuromonas</taxon>
    </lineage>
</organism>
<accession>A0A0M4D112</accession>
<dbReference type="PATRIC" id="fig|1603606.3.peg.1733"/>
<dbReference type="InterPro" id="IPR050287">
    <property type="entry name" value="MTA/SAH_deaminase"/>
</dbReference>
<name>A0A0M4D112_9BACT</name>
<evidence type="ECO:0000256" key="1">
    <source>
        <dbReference type="ARBA" id="ARBA00022723"/>
    </source>
</evidence>
<dbReference type="InterPro" id="IPR011059">
    <property type="entry name" value="Metal-dep_hydrolase_composite"/>
</dbReference>
<dbReference type="PANTHER" id="PTHR43794">
    <property type="entry name" value="AMINOHYDROLASE SSNA-RELATED"/>
    <property type="match status" value="1"/>
</dbReference>
<feature type="domain" description="Amidohydrolase-related" evidence="4">
    <location>
        <begin position="54"/>
        <end position="375"/>
    </location>
</feature>
<protein>
    <submittedName>
        <fullName evidence="6">Cytosine/adenosine deaminase/ metal-dependent hydrolase</fullName>
    </submittedName>
</protein>
<dbReference type="Proteomes" id="UP000057158">
    <property type="component" value="Chromosome"/>
</dbReference>
<dbReference type="SUPFAM" id="SSF51338">
    <property type="entry name" value="Composite domain of metallo-dependent hydrolases"/>
    <property type="match status" value="1"/>
</dbReference>
<dbReference type="KEGG" id="des:DSOUD_1592"/>
<evidence type="ECO:0000313" key="6">
    <source>
        <dbReference type="EMBL" id="ALC16371.1"/>
    </source>
</evidence>
<keyword evidence="3" id="KW-0862">Zinc</keyword>
<dbReference type="InterPro" id="IPR032466">
    <property type="entry name" value="Metal_Hydrolase"/>
</dbReference>
<dbReference type="STRING" id="1603606.DSOUD_1592"/>
<dbReference type="OrthoDB" id="9807210at2"/>
<dbReference type="SUPFAM" id="SSF51556">
    <property type="entry name" value="Metallo-dependent hydrolases"/>
    <property type="match status" value="1"/>
</dbReference>
<dbReference type="Pfam" id="PF22039">
    <property type="entry name" value="HUTI_composite_bact"/>
    <property type="match status" value="1"/>
</dbReference>
<dbReference type="GO" id="GO:0016810">
    <property type="term" value="F:hydrolase activity, acting on carbon-nitrogen (but not peptide) bonds"/>
    <property type="evidence" value="ECO:0007669"/>
    <property type="project" value="InterPro"/>
</dbReference>
<dbReference type="Pfam" id="PF01979">
    <property type="entry name" value="Amidohydro_1"/>
    <property type="match status" value="1"/>
</dbReference>
<keyword evidence="2 6" id="KW-0378">Hydrolase</keyword>
<sequence length="421" mass="45456">MKLFCARFLLPIDAPPLQDGALLVKNGRIAAVGPRRALAVTHPDASVVDFGDAILLPPMANAHTHLELSHFPRWAKEMGETTSPATFVDWILQVIRIKRRVEPDRYLGALEEGIRLSLAAGTGAVGDILSWFPARAAHRSSPLKGRLFFETLGFDPERNRKILESIGTLLDEQTSGSLQLGLSPHSPYTLSASYLEEAFDFARRRRVPAAIHLGESAEERTFLAEGKGAIAEILYPHVGWAEMVPPAPHRTPVAYLEEHGALADRPLLAHGVQVTADDARRLARTKTPVVLCPRSNARLGVGRAPVADLLSAGVTLALGTDSLASNDSLSLWDELSFARQWFGDDLDGQTLLAMATRNGAAVLGLDGEMGALHPGMGCHFQLLRPGALPSLATLTDFLCEEGRSAEVASLYLDGRDVLQKG</sequence>
<dbReference type="Gene3D" id="2.30.40.10">
    <property type="entry name" value="Urease, subunit C, domain 1"/>
    <property type="match status" value="1"/>
</dbReference>
<keyword evidence="1" id="KW-0479">Metal-binding</keyword>
<evidence type="ECO:0000259" key="4">
    <source>
        <dbReference type="Pfam" id="PF01979"/>
    </source>
</evidence>